<reference evidence="1" key="1">
    <citation type="submission" date="2022-04" db="EMBL/GenBank/DDBJ databases">
        <title>Genome of the entomopathogenic fungus Entomophthora muscae.</title>
        <authorList>
            <person name="Elya C."/>
            <person name="Lovett B.R."/>
            <person name="Lee E."/>
            <person name="Macias A.M."/>
            <person name="Hajek A.E."/>
            <person name="De Bivort B.L."/>
            <person name="Kasson M.T."/>
            <person name="De Fine Licht H.H."/>
            <person name="Stajich J.E."/>
        </authorList>
    </citation>
    <scope>NUCLEOTIDE SEQUENCE</scope>
    <source>
        <strain evidence="1">Berkeley</strain>
    </source>
</reference>
<keyword evidence="2" id="KW-1185">Reference proteome</keyword>
<dbReference type="Proteomes" id="UP001165960">
    <property type="component" value="Unassembled WGS sequence"/>
</dbReference>
<gene>
    <name evidence="1" type="ORF">DSO57_1010480</name>
</gene>
<proteinExistence type="predicted"/>
<organism evidence="1 2">
    <name type="scientific">Entomophthora muscae</name>
    <dbReference type="NCBI Taxonomy" id="34485"/>
    <lineage>
        <taxon>Eukaryota</taxon>
        <taxon>Fungi</taxon>
        <taxon>Fungi incertae sedis</taxon>
        <taxon>Zoopagomycota</taxon>
        <taxon>Entomophthoromycotina</taxon>
        <taxon>Entomophthoromycetes</taxon>
        <taxon>Entomophthorales</taxon>
        <taxon>Entomophthoraceae</taxon>
        <taxon>Entomophthora</taxon>
    </lineage>
</organism>
<name>A0ACC2SJJ7_9FUNG</name>
<comment type="caution">
    <text evidence="1">The sequence shown here is derived from an EMBL/GenBank/DDBJ whole genome shotgun (WGS) entry which is preliminary data.</text>
</comment>
<sequence>MYGKVVSVRVPPNVAGNQWDGSENSPYDPAIESTLVQCLTNLFNDIMFIAYGNNDHVDTKNVDSGHVNTIVK</sequence>
<evidence type="ECO:0000313" key="2">
    <source>
        <dbReference type="Proteomes" id="UP001165960"/>
    </source>
</evidence>
<accession>A0ACC2SJJ7</accession>
<protein>
    <submittedName>
        <fullName evidence="1">Uncharacterized protein</fullName>
    </submittedName>
</protein>
<dbReference type="EMBL" id="QTSX02005005">
    <property type="protein sequence ID" value="KAJ9062457.1"/>
    <property type="molecule type" value="Genomic_DNA"/>
</dbReference>
<evidence type="ECO:0000313" key="1">
    <source>
        <dbReference type="EMBL" id="KAJ9062457.1"/>
    </source>
</evidence>